<dbReference type="RefSeq" id="WP_345347938.1">
    <property type="nucleotide sequence ID" value="NZ_BAABFB010000056.1"/>
</dbReference>
<keyword evidence="3" id="KW-1185">Reference proteome</keyword>
<gene>
    <name evidence="2" type="ORF">GCM10023094_35790</name>
</gene>
<comment type="caution">
    <text evidence="2">The sequence shown here is derived from an EMBL/GenBank/DDBJ whole genome shotgun (WGS) entry which is preliminary data.</text>
</comment>
<evidence type="ECO:0000313" key="3">
    <source>
        <dbReference type="Proteomes" id="UP001501183"/>
    </source>
</evidence>
<sequence>MYATIARAAAVTGIVLSLGALAAPSASADKRIIGNGSAHICFVVPLPGSADITWCL</sequence>
<feature type="signal peptide" evidence="1">
    <location>
        <begin position="1"/>
        <end position="22"/>
    </location>
</feature>
<feature type="chain" id="PRO_5045355397" evidence="1">
    <location>
        <begin position="23"/>
        <end position="56"/>
    </location>
</feature>
<organism evidence="2 3">
    <name type="scientific">Rhodococcus olei</name>
    <dbReference type="NCBI Taxonomy" id="2161675"/>
    <lineage>
        <taxon>Bacteria</taxon>
        <taxon>Bacillati</taxon>
        <taxon>Actinomycetota</taxon>
        <taxon>Actinomycetes</taxon>
        <taxon>Mycobacteriales</taxon>
        <taxon>Nocardiaceae</taxon>
        <taxon>Rhodococcus</taxon>
    </lineage>
</organism>
<protein>
    <submittedName>
        <fullName evidence="2">Uncharacterized protein</fullName>
    </submittedName>
</protein>
<dbReference type="EMBL" id="BAABFB010000056">
    <property type="protein sequence ID" value="GAA4483764.1"/>
    <property type="molecule type" value="Genomic_DNA"/>
</dbReference>
<dbReference type="Proteomes" id="UP001501183">
    <property type="component" value="Unassembled WGS sequence"/>
</dbReference>
<evidence type="ECO:0000313" key="2">
    <source>
        <dbReference type="EMBL" id="GAA4483764.1"/>
    </source>
</evidence>
<name>A0ABP8P9Y9_9NOCA</name>
<proteinExistence type="predicted"/>
<evidence type="ECO:0000256" key="1">
    <source>
        <dbReference type="SAM" id="SignalP"/>
    </source>
</evidence>
<keyword evidence="1" id="KW-0732">Signal</keyword>
<reference evidence="3" key="1">
    <citation type="journal article" date="2019" name="Int. J. Syst. Evol. Microbiol.">
        <title>The Global Catalogue of Microorganisms (GCM) 10K type strain sequencing project: providing services to taxonomists for standard genome sequencing and annotation.</title>
        <authorList>
            <consortium name="The Broad Institute Genomics Platform"/>
            <consortium name="The Broad Institute Genome Sequencing Center for Infectious Disease"/>
            <person name="Wu L."/>
            <person name="Ma J."/>
        </authorList>
    </citation>
    <scope>NUCLEOTIDE SEQUENCE [LARGE SCALE GENOMIC DNA]</scope>
    <source>
        <strain evidence="3">JCM 32206</strain>
    </source>
</reference>
<accession>A0ABP8P9Y9</accession>